<gene>
    <name evidence="1" type="ORF">M378DRAFT_174311</name>
</gene>
<dbReference type="InParanoid" id="A0A0C2WE36"/>
<dbReference type="Proteomes" id="UP000054549">
    <property type="component" value="Unassembled WGS sequence"/>
</dbReference>
<proteinExistence type="predicted"/>
<evidence type="ECO:0000313" key="2">
    <source>
        <dbReference type="Proteomes" id="UP000054549"/>
    </source>
</evidence>
<dbReference type="OrthoDB" id="3058553at2759"/>
<dbReference type="EMBL" id="KN818820">
    <property type="protein sequence ID" value="KIL54313.1"/>
    <property type="molecule type" value="Genomic_DNA"/>
</dbReference>
<organism evidence="1 2">
    <name type="scientific">Amanita muscaria (strain Koide BX008)</name>
    <dbReference type="NCBI Taxonomy" id="946122"/>
    <lineage>
        <taxon>Eukaryota</taxon>
        <taxon>Fungi</taxon>
        <taxon>Dikarya</taxon>
        <taxon>Basidiomycota</taxon>
        <taxon>Agaricomycotina</taxon>
        <taxon>Agaricomycetes</taxon>
        <taxon>Agaricomycetidae</taxon>
        <taxon>Agaricales</taxon>
        <taxon>Pluteineae</taxon>
        <taxon>Amanitaceae</taxon>
        <taxon>Amanita</taxon>
    </lineage>
</organism>
<dbReference type="HOGENOM" id="CLU_3013730_0_0_1"/>
<reference evidence="1 2" key="1">
    <citation type="submission" date="2014-04" db="EMBL/GenBank/DDBJ databases">
        <title>Evolutionary Origins and Diversification of the Mycorrhizal Mutualists.</title>
        <authorList>
            <consortium name="DOE Joint Genome Institute"/>
            <consortium name="Mycorrhizal Genomics Consortium"/>
            <person name="Kohler A."/>
            <person name="Kuo A."/>
            <person name="Nagy L.G."/>
            <person name="Floudas D."/>
            <person name="Copeland A."/>
            <person name="Barry K.W."/>
            <person name="Cichocki N."/>
            <person name="Veneault-Fourrey C."/>
            <person name="LaButti K."/>
            <person name="Lindquist E.A."/>
            <person name="Lipzen A."/>
            <person name="Lundell T."/>
            <person name="Morin E."/>
            <person name="Murat C."/>
            <person name="Riley R."/>
            <person name="Ohm R."/>
            <person name="Sun H."/>
            <person name="Tunlid A."/>
            <person name="Henrissat B."/>
            <person name="Grigoriev I.V."/>
            <person name="Hibbett D.S."/>
            <person name="Martin F."/>
        </authorList>
    </citation>
    <scope>NUCLEOTIDE SEQUENCE [LARGE SCALE GENOMIC DNA]</scope>
    <source>
        <strain evidence="1 2">Koide BX008</strain>
    </source>
</reference>
<keyword evidence="2" id="KW-1185">Reference proteome</keyword>
<name>A0A0C2WE36_AMAMK</name>
<protein>
    <submittedName>
        <fullName evidence="1">Uncharacterized protein</fullName>
    </submittedName>
</protein>
<accession>A0A0C2WE36</accession>
<sequence>MYFISHGYLDAAWEPEWIERGMKRLRGIFLKYQELYHALNGTGKRRLLSHTPPMIG</sequence>
<dbReference type="AlphaFoldDB" id="A0A0C2WE36"/>
<evidence type="ECO:0000313" key="1">
    <source>
        <dbReference type="EMBL" id="KIL54313.1"/>
    </source>
</evidence>